<reference evidence="2" key="2">
    <citation type="submission" date="2020-11" db="EMBL/GenBank/DDBJ databases">
        <authorList>
            <consortium name="DOE Joint Genome Institute"/>
            <person name="Kuo A."/>
            <person name="Miyauchi S."/>
            <person name="Kiss E."/>
            <person name="Drula E."/>
            <person name="Kohler A."/>
            <person name="Sanchez-Garcia M."/>
            <person name="Andreopoulos B."/>
            <person name="Barry K.W."/>
            <person name="Bonito G."/>
            <person name="Buee M."/>
            <person name="Carver A."/>
            <person name="Chen C."/>
            <person name="Cichocki N."/>
            <person name="Clum A."/>
            <person name="Culley D."/>
            <person name="Crous P.W."/>
            <person name="Fauchery L."/>
            <person name="Girlanda M."/>
            <person name="Hayes R."/>
            <person name="Keri Z."/>
            <person name="Labutti K."/>
            <person name="Lipzen A."/>
            <person name="Lombard V."/>
            <person name="Magnuson J."/>
            <person name="Maillard F."/>
            <person name="Morin E."/>
            <person name="Murat C."/>
            <person name="Nolan M."/>
            <person name="Ohm R."/>
            <person name="Pangilinan J."/>
            <person name="Pereira M."/>
            <person name="Perotto S."/>
            <person name="Peter M."/>
            <person name="Riley R."/>
            <person name="Sitrit Y."/>
            <person name="Stielow B."/>
            <person name="Szollosi G."/>
            <person name="Zifcakova L."/>
            <person name="Stursova M."/>
            <person name="Spatafora J.W."/>
            <person name="Tedersoo L."/>
            <person name="Vaario L.-M."/>
            <person name="Yamada A."/>
            <person name="Yan M."/>
            <person name="Wang P."/>
            <person name="Xu J."/>
            <person name="Bruns T."/>
            <person name="Baldrian P."/>
            <person name="Vilgalys R."/>
            <person name="Henrissat B."/>
            <person name="Grigoriev I.V."/>
            <person name="Hibbett D."/>
            <person name="Nagy L.G."/>
            <person name="Martin F.M."/>
        </authorList>
    </citation>
    <scope>NUCLEOTIDE SEQUENCE</scope>
    <source>
        <strain evidence="2">UH-Tt-Lm1</strain>
    </source>
</reference>
<evidence type="ECO:0000313" key="2">
    <source>
        <dbReference type="EMBL" id="KAF9779683.1"/>
    </source>
</evidence>
<feature type="region of interest" description="Disordered" evidence="1">
    <location>
        <begin position="40"/>
        <end position="81"/>
    </location>
</feature>
<keyword evidence="3" id="KW-1185">Reference proteome</keyword>
<protein>
    <submittedName>
        <fullName evidence="2">Uncharacterized protein</fullName>
    </submittedName>
</protein>
<dbReference type="Proteomes" id="UP000736335">
    <property type="component" value="Unassembled WGS sequence"/>
</dbReference>
<evidence type="ECO:0000313" key="3">
    <source>
        <dbReference type="Proteomes" id="UP000736335"/>
    </source>
</evidence>
<dbReference type="Pfam" id="PF18758">
    <property type="entry name" value="KDZ"/>
    <property type="match status" value="1"/>
</dbReference>
<dbReference type="EMBL" id="WIUZ02000019">
    <property type="protein sequence ID" value="KAF9779683.1"/>
    <property type="molecule type" value="Genomic_DNA"/>
</dbReference>
<proteinExistence type="predicted"/>
<dbReference type="AlphaFoldDB" id="A0A9P6H544"/>
<dbReference type="PANTHER" id="PTHR33096">
    <property type="entry name" value="CXC2 DOMAIN-CONTAINING PROTEIN"/>
    <property type="match status" value="1"/>
</dbReference>
<sequence length="543" mass="62382">MVQKEAKIQHADIGVREVGDTRCFSDSDYYIPSEEVDQWAGEVRSGSSREEDLKEGTSDDGKEQDHADGESSDQGPCANNWKAAQSDSKKHMWGVFAETSLFASACRHGLFLWVADMIRSGEQSKYPLAIMAQALQTLGPHLLQGYNIGCVFKKTIASSSLRAKFQESNSRCCVNTFHSYSHNFACQTKNHPNVIEGMGLEDLETMEQIFNSSNQVAGVTRYSSAYHRRVFIDMFLQQWDDDKYQNLALMLFNNYRQALLIIDVEEQVNFFETIGEESPWDIHAITYVELLQALDSAISRAETLSKKFLHAIPSDYHFNLPSSDITTLTSYSSELSKTLLELKVQMGIDKRWTPDTPEYIETAHYIHERQYHQALNHLQRLVVQRLFELHRLNLSGIGYKARTHFAKSLQTRCKTIRSATEAYNRAARALDPPRPPLDWSQVSHCSFLNEFNLLQNTRHDISNAPWANPVVRKAIKRFLRVLRACEEIYRCNIEVRRLFTSIYDEDSKFNSVLEVLGDKNDIILEATREYCLRRCCVNRLLLE</sequence>
<dbReference type="PANTHER" id="PTHR33096:SF1">
    <property type="entry name" value="CXC1-LIKE CYSTEINE CLUSTER ASSOCIATED WITH KDZ TRANSPOSASES DOMAIN-CONTAINING PROTEIN"/>
    <property type="match status" value="1"/>
</dbReference>
<dbReference type="InterPro" id="IPR040521">
    <property type="entry name" value="KDZ"/>
</dbReference>
<organism evidence="2 3">
    <name type="scientific">Thelephora terrestris</name>
    <dbReference type="NCBI Taxonomy" id="56493"/>
    <lineage>
        <taxon>Eukaryota</taxon>
        <taxon>Fungi</taxon>
        <taxon>Dikarya</taxon>
        <taxon>Basidiomycota</taxon>
        <taxon>Agaricomycotina</taxon>
        <taxon>Agaricomycetes</taxon>
        <taxon>Thelephorales</taxon>
        <taxon>Thelephoraceae</taxon>
        <taxon>Thelephora</taxon>
    </lineage>
</organism>
<name>A0A9P6H544_9AGAM</name>
<dbReference type="OrthoDB" id="3246730at2759"/>
<gene>
    <name evidence="2" type="ORF">BJ322DRAFT_1113472</name>
</gene>
<reference evidence="2" key="1">
    <citation type="journal article" date="2020" name="Nat. Commun.">
        <title>Large-scale genome sequencing of mycorrhizal fungi provides insights into the early evolution of symbiotic traits.</title>
        <authorList>
            <person name="Miyauchi S."/>
            <person name="Kiss E."/>
            <person name="Kuo A."/>
            <person name="Drula E."/>
            <person name="Kohler A."/>
            <person name="Sanchez-Garcia M."/>
            <person name="Morin E."/>
            <person name="Andreopoulos B."/>
            <person name="Barry K.W."/>
            <person name="Bonito G."/>
            <person name="Buee M."/>
            <person name="Carver A."/>
            <person name="Chen C."/>
            <person name="Cichocki N."/>
            <person name="Clum A."/>
            <person name="Culley D."/>
            <person name="Crous P.W."/>
            <person name="Fauchery L."/>
            <person name="Girlanda M."/>
            <person name="Hayes R.D."/>
            <person name="Keri Z."/>
            <person name="LaButti K."/>
            <person name="Lipzen A."/>
            <person name="Lombard V."/>
            <person name="Magnuson J."/>
            <person name="Maillard F."/>
            <person name="Murat C."/>
            <person name="Nolan M."/>
            <person name="Ohm R.A."/>
            <person name="Pangilinan J."/>
            <person name="Pereira M.F."/>
            <person name="Perotto S."/>
            <person name="Peter M."/>
            <person name="Pfister S."/>
            <person name="Riley R."/>
            <person name="Sitrit Y."/>
            <person name="Stielow J.B."/>
            <person name="Szollosi G."/>
            <person name="Zifcakova L."/>
            <person name="Stursova M."/>
            <person name="Spatafora J.W."/>
            <person name="Tedersoo L."/>
            <person name="Vaario L.M."/>
            <person name="Yamada A."/>
            <person name="Yan M."/>
            <person name="Wang P."/>
            <person name="Xu J."/>
            <person name="Bruns T."/>
            <person name="Baldrian P."/>
            <person name="Vilgalys R."/>
            <person name="Dunand C."/>
            <person name="Henrissat B."/>
            <person name="Grigoriev I.V."/>
            <person name="Hibbett D."/>
            <person name="Nagy L.G."/>
            <person name="Martin F.M."/>
        </authorList>
    </citation>
    <scope>NUCLEOTIDE SEQUENCE</scope>
    <source>
        <strain evidence="2">UH-Tt-Lm1</strain>
    </source>
</reference>
<evidence type="ECO:0000256" key="1">
    <source>
        <dbReference type="SAM" id="MobiDB-lite"/>
    </source>
</evidence>
<comment type="caution">
    <text evidence="2">The sequence shown here is derived from an EMBL/GenBank/DDBJ whole genome shotgun (WGS) entry which is preliminary data.</text>
</comment>
<accession>A0A9P6H544</accession>
<feature type="compositionally biased region" description="Basic and acidic residues" evidence="1">
    <location>
        <begin position="47"/>
        <end position="69"/>
    </location>
</feature>